<reference evidence="1 2" key="1">
    <citation type="submission" date="2023-05" db="EMBL/GenBank/DDBJ databases">
        <title>A 100% complete, gapless, phased diploid assembly of the Scenedesmus obliquus UTEX 3031 genome.</title>
        <authorList>
            <person name="Biondi T.C."/>
            <person name="Hanschen E.R."/>
            <person name="Kwon T."/>
            <person name="Eng W."/>
            <person name="Kruse C.P.S."/>
            <person name="Koehler S.I."/>
            <person name="Kunde Y."/>
            <person name="Gleasner C.D."/>
            <person name="You Mak K.T."/>
            <person name="Polle J."/>
            <person name="Hovde B.T."/>
            <person name="Starkenburg S.R."/>
        </authorList>
    </citation>
    <scope>NUCLEOTIDE SEQUENCE [LARGE SCALE GENOMIC DNA]</scope>
    <source>
        <strain evidence="1 2">DOE0152z</strain>
    </source>
</reference>
<protein>
    <submittedName>
        <fullName evidence="1">Uncharacterized protein</fullName>
    </submittedName>
</protein>
<name>A0ABY8TN85_TETOB</name>
<evidence type="ECO:0000313" key="2">
    <source>
        <dbReference type="Proteomes" id="UP001244341"/>
    </source>
</evidence>
<proteinExistence type="predicted"/>
<keyword evidence="2" id="KW-1185">Reference proteome</keyword>
<evidence type="ECO:0000313" key="1">
    <source>
        <dbReference type="EMBL" id="WIA09857.1"/>
    </source>
</evidence>
<dbReference type="EMBL" id="CP126209">
    <property type="protein sequence ID" value="WIA09857.1"/>
    <property type="molecule type" value="Genomic_DNA"/>
</dbReference>
<dbReference type="Proteomes" id="UP001244341">
    <property type="component" value="Chromosome 2b"/>
</dbReference>
<organism evidence="1 2">
    <name type="scientific">Tetradesmus obliquus</name>
    <name type="common">Green alga</name>
    <name type="synonym">Acutodesmus obliquus</name>
    <dbReference type="NCBI Taxonomy" id="3088"/>
    <lineage>
        <taxon>Eukaryota</taxon>
        <taxon>Viridiplantae</taxon>
        <taxon>Chlorophyta</taxon>
        <taxon>core chlorophytes</taxon>
        <taxon>Chlorophyceae</taxon>
        <taxon>CS clade</taxon>
        <taxon>Sphaeropleales</taxon>
        <taxon>Scenedesmaceae</taxon>
        <taxon>Tetradesmus</taxon>
    </lineage>
</organism>
<gene>
    <name evidence="1" type="ORF">OEZ85_010071</name>
</gene>
<sequence length="169" mass="18478">MPAVEAGLEHQTPCLAQYVYERAAVLAELEADYGLKTREEQKEAVIAVLNGGAPPNAGSGKRFLHNMQREAAAIATWLMADQRYAAEAAAAKNLKGKVTFLHYLMARIELDVLISLASYLQGQKRTIRCLIYDGVLVEAEPERTDPALFFTLTCCGPAPARPGAQRRTC</sequence>
<accession>A0ABY8TN85</accession>